<dbReference type="GO" id="GO:0003700">
    <property type="term" value="F:DNA-binding transcription factor activity"/>
    <property type="evidence" value="ECO:0007669"/>
    <property type="project" value="TreeGrafter"/>
</dbReference>
<feature type="domain" description="HTH tetR-type" evidence="5">
    <location>
        <begin position="33"/>
        <end position="93"/>
    </location>
</feature>
<dbReference type="OrthoDB" id="2570341at2"/>
<evidence type="ECO:0000256" key="2">
    <source>
        <dbReference type="ARBA" id="ARBA00023125"/>
    </source>
</evidence>
<evidence type="ECO:0000259" key="5">
    <source>
        <dbReference type="PROSITE" id="PS50977"/>
    </source>
</evidence>
<feature type="DNA-binding region" description="H-T-H motif" evidence="4">
    <location>
        <begin position="56"/>
        <end position="75"/>
    </location>
</feature>
<dbReference type="InterPro" id="IPR050109">
    <property type="entry name" value="HTH-type_TetR-like_transc_reg"/>
</dbReference>
<evidence type="ECO:0000256" key="1">
    <source>
        <dbReference type="ARBA" id="ARBA00023015"/>
    </source>
</evidence>
<dbReference type="RefSeq" id="WP_065917876.1">
    <property type="nucleotide sequence ID" value="NZ_CP016793.1"/>
</dbReference>
<dbReference type="SUPFAM" id="SSF48498">
    <property type="entry name" value="Tetracyclin repressor-like, C-terminal domain"/>
    <property type="match status" value="1"/>
</dbReference>
<dbReference type="Gene3D" id="1.10.10.60">
    <property type="entry name" value="Homeodomain-like"/>
    <property type="match status" value="1"/>
</dbReference>
<sequence length="262" mass="28467">MVVYAGQGDPRRSIELLWRAGTSQEKRPGPRPALSVDAIVDAGIAVADEAGMAALSMRAVGERLGRTAMALYTYVPGKNELVDLMYDRALAELPTSYDLADGWRAAVTQWAHDSWEFFGRHPWVLQVSQARPVLGPHEFAVVESLAAVLVTTGLPGRELRGIVGAINYFVRGAAQTIAEARAARTATGEGDEEWWYARSAVLMEVEPDLATKFPMLHLLETDREPVDPELPYLENDAVENFQGGLKVLLDGVEAAVAAVAEP</sequence>
<dbReference type="PROSITE" id="PS50977">
    <property type="entry name" value="HTH_TETR_2"/>
    <property type="match status" value="1"/>
</dbReference>
<dbReference type="KEGG" id="led:BBK82_29295"/>
<keyword evidence="7" id="KW-1185">Reference proteome</keyword>
<dbReference type="PANTHER" id="PTHR30055:SF151">
    <property type="entry name" value="TRANSCRIPTIONAL REGULATORY PROTEIN"/>
    <property type="match status" value="1"/>
</dbReference>
<dbReference type="InterPro" id="IPR004111">
    <property type="entry name" value="Repressor_TetR_C"/>
</dbReference>
<dbReference type="GO" id="GO:0045892">
    <property type="term" value="P:negative regulation of DNA-templated transcription"/>
    <property type="evidence" value="ECO:0007669"/>
    <property type="project" value="InterPro"/>
</dbReference>
<dbReference type="Pfam" id="PF00440">
    <property type="entry name" value="TetR_N"/>
    <property type="match status" value="1"/>
</dbReference>
<evidence type="ECO:0000313" key="7">
    <source>
        <dbReference type="Proteomes" id="UP000093053"/>
    </source>
</evidence>
<dbReference type="AlphaFoldDB" id="A0A1B2HPB7"/>
<reference evidence="6 7" key="1">
    <citation type="submission" date="2016-07" db="EMBL/GenBank/DDBJ databases">
        <title>Complete genome sequence of the Lentzea guizhouensis DHS C013.</title>
        <authorList>
            <person name="Cao C."/>
        </authorList>
    </citation>
    <scope>NUCLEOTIDE SEQUENCE [LARGE SCALE GENOMIC DNA]</scope>
    <source>
        <strain evidence="6 7">DHS C013</strain>
    </source>
</reference>
<organism evidence="6 7">
    <name type="scientific">Lentzea guizhouensis</name>
    <dbReference type="NCBI Taxonomy" id="1586287"/>
    <lineage>
        <taxon>Bacteria</taxon>
        <taxon>Bacillati</taxon>
        <taxon>Actinomycetota</taxon>
        <taxon>Actinomycetes</taxon>
        <taxon>Pseudonocardiales</taxon>
        <taxon>Pseudonocardiaceae</taxon>
        <taxon>Lentzea</taxon>
    </lineage>
</organism>
<dbReference type="Pfam" id="PF02909">
    <property type="entry name" value="TetR_C_1"/>
    <property type="match status" value="1"/>
</dbReference>
<name>A0A1B2HPB7_9PSEU</name>
<dbReference type="Gene3D" id="1.10.357.10">
    <property type="entry name" value="Tetracycline Repressor, domain 2"/>
    <property type="match status" value="1"/>
</dbReference>
<keyword evidence="1" id="KW-0805">Transcription regulation</keyword>
<dbReference type="STRING" id="1586287.BBK82_29295"/>
<dbReference type="Proteomes" id="UP000093053">
    <property type="component" value="Chromosome"/>
</dbReference>
<dbReference type="SUPFAM" id="SSF46689">
    <property type="entry name" value="Homeodomain-like"/>
    <property type="match status" value="1"/>
</dbReference>
<keyword evidence="2 4" id="KW-0238">DNA-binding</keyword>
<evidence type="ECO:0000313" key="6">
    <source>
        <dbReference type="EMBL" id="ANZ39535.1"/>
    </source>
</evidence>
<gene>
    <name evidence="6" type="ORF">BBK82_29295</name>
</gene>
<dbReference type="GO" id="GO:0000976">
    <property type="term" value="F:transcription cis-regulatory region binding"/>
    <property type="evidence" value="ECO:0007669"/>
    <property type="project" value="TreeGrafter"/>
</dbReference>
<dbReference type="EMBL" id="CP016793">
    <property type="protein sequence ID" value="ANZ39535.1"/>
    <property type="molecule type" value="Genomic_DNA"/>
</dbReference>
<dbReference type="InterPro" id="IPR036271">
    <property type="entry name" value="Tet_transcr_reg_TetR-rel_C_sf"/>
</dbReference>
<accession>A0A1B2HPB7</accession>
<dbReference type="InterPro" id="IPR001647">
    <property type="entry name" value="HTH_TetR"/>
</dbReference>
<evidence type="ECO:0000256" key="3">
    <source>
        <dbReference type="ARBA" id="ARBA00023163"/>
    </source>
</evidence>
<proteinExistence type="predicted"/>
<evidence type="ECO:0000256" key="4">
    <source>
        <dbReference type="PROSITE-ProRule" id="PRU00335"/>
    </source>
</evidence>
<dbReference type="InterPro" id="IPR009057">
    <property type="entry name" value="Homeodomain-like_sf"/>
</dbReference>
<protein>
    <submittedName>
        <fullName evidence="6">TetR family transcriptional regulator</fullName>
    </submittedName>
</protein>
<dbReference type="PANTHER" id="PTHR30055">
    <property type="entry name" value="HTH-TYPE TRANSCRIPTIONAL REGULATOR RUTR"/>
    <property type="match status" value="1"/>
</dbReference>
<keyword evidence="3" id="KW-0804">Transcription</keyword>